<evidence type="ECO:0000256" key="1">
    <source>
        <dbReference type="ARBA" id="ARBA00010518"/>
    </source>
</evidence>
<reference evidence="8" key="1">
    <citation type="submission" date="2021-03" db="EMBL/GenBank/DDBJ databases">
        <title>Genomic Encyclopedia of Type Strains, Phase IV (KMG-IV): sequencing the most valuable type-strain genomes for metagenomic binning, comparative biology and taxonomic classification.</title>
        <authorList>
            <person name="Goeker M."/>
        </authorList>
    </citation>
    <scope>NUCLEOTIDE SEQUENCE</scope>
    <source>
        <strain evidence="8">DSM 26232</strain>
    </source>
</reference>
<gene>
    <name evidence="8" type="ORF">J2753_001691</name>
</gene>
<dbReference type="PIRSF" id="PIRSF001220">
    <property type="entry name" value="L-ASNase_gatD"/>
    <property type="match status" value="1"/>
</dbReference>
<evidence type="ECO:0000256" key="4">
    <source>
        <dbReference type="PROSITE-ProRule" id="PRU10100"/>
    </source>
</evidence>
<dbReference type="SMART" id="SM00870">
    <property type="entry name" value="Asparaginase"/>
    <property type="match status" value="1"/>
</dbReference>
<dbReference type="PROSITE" id="PS00917">
    <property type="entry name" value="ASN_GLN_ASE_2"/>
    <property type="match status" value="1"/>
</dbReference>
<evidence type="ECO:0000259" key="6">
    <source>
        <dbReference type="Pfam" id="PF00710"/>
    </source>
</evidence>
<dbReference type="InterPro" id="IPR006034">
    <property type="entry name" value="Asparaginase/glutaminase-like"/>
</dbReference>
<feature type="region of interest" description="Disordered" evidence="5">
    <location>
        <begin position="1"/>
        <end position="25"/>
    </location>
</feature>
<dbReference type="SUPFAM" id="SSF53774">
    <property type="entry name" value="Glutaminase/Asparaginase"/>
    <property type="match status" value="1"/>
</dbReference>
<dbReference type="PIRSF" id="PIRSF500176">
    <property type="entry name" value="L_ASNase"/>
    <property type="match status" value="1"/>
</dbReference>
<feature type="active site" evidence="3">
    <location>
        <position position="11"/>
    </location>
</feature>
<dbReference type="InterPro" id="IPR036152">
    <property type="entry name" value="Asp/glu_Ase-like_sf"/>
</dbReference>
<accession>A0A8T4GYI2</accession>
<dbReference type="InterPro" id="IPR040919">
    <property type="entry name" value="Asparaginase_C"/>
</dbReference>
<organism evidence="8 9">
    <name type="scientific">Halolamina salifodinae</name>
    <dbReference type="NCBI Taxonomy" id="1202767"/>
    <lineage>
        <taxon>Archaea</taxon>
        <taxon>Methanobacteriati</taxon>
        <taxon>Methanobacteriota</taxon>
        <taxon>Stenosarchaea group</taxon>
        <taxon>Halobacteria</taxon>
        <taxon>Halobacteriales</taxon>
        <taxon>Haloferacaceae</taxon>
    </lineage>
</organism>
<dbReference type="RefSeq" id="WP_209491468.1">
    <property type="nucleotide sequence ID" value="NZ_JAGGLC010000003.1"/>
</dbReference>
<dbReference type="AlphaFoldDB" id="A0A8T4GYI2"/>
<dbReference type="CDD" id="cd08964">
    <property type="entry name" value="L-asparaginase_II"/>
    <property type="match status" value="1"/>
</dbReference>
<comment type="caution">
    <text evidence="8">The sequence shown here is derived from an EMBL/GenBank/DDBJ whole genome shotgun (WGS) entry which is preliminary data.</text>
</comment>
<evidence type="ECO:0000313" key="9">
    <source>
        <dbReference type="Proteomes" id="UP000823736"/>
    </source>
</evidence>
<dbReference type="Gene3D" id="3.40.50.1170">
    <property type="entry name" value="L-asparaginase, N-terminal domain"/>
    <property type="match status" value="1"/>
</dbReference>
<dbReference type="InterPro" id="IPR037152">
    <property type="entry name" value="L-asparaginase_N_sf"/>
</dbReference>
<dbReference type="InterPro" id="IPR027475">
    <property type="entry name" value="Asparaginase/glutaminase_AS2"/>
</dbReference>
<sequence>MHVTVLSTGGTIASTGGDSKTPTKAGEELLDAVPGLSELASFSVDRVASVSGFDVTWERAAALRAATERAAAESDGIVVTHGTDTMAESAYLLDLTTDLDVPVAFTGAQRPFDQVGTDGPPNLLSAVRTVSHERVDDGTYLVFDDEVHAAWDVVKRHTSALSTFDSPERGPVGEFTPAGFRLFRETRSYSGSAPDVDEIEAEVPVLTSGLGVGGDALCRVVDLDDGPFVDGVVVAGTGLGNTTGALCGAIEEVRKAGIPVVIASRCHEGATAPLYGGDGGGTTLEEFGVLWAGDLPAWKARIKLAVALAREGEGVDEAFFEAGLREPGQ</sequence>
<keyword evidence="9" id="KW-1185">Reference proteome</keyword>
<dbReference type="InterPro" id="IPR027474">
    <property type="entry name" value="L-asparaginase_N"/>
</dbReference>
<feature type="domain" description="L-asparaginase N-terminal" evidence="6">
    <location>
        <begin position="2"/>
        <end position="183"/>
    </location>
</feature>
<protein>
    <submittedName>
        <fullName evidence="8">L-asparaginase</fullName>
        <ecNumber evidence="8">3.5.1.1</ecNumber>
    </submittedName>
</protein>
<dbReference type="InterPro" id="IPR027473">
    <property type="entry name" value="L-asparaginase_C"/>
</dbReference>
<evidence type="ECO:0000256" key="5">
    <source>
        <dbReference type="SAM" id="MobiDB-lite"/>
    </source>
</evidence>
<dbReference type="PROSITE" id="PS51732">
    <property type="entry name" value="ASN_GLN_ASE_3"/>
    <property type="match status" value="1"/>
</dbReference>
<dbReference type="Proteomes" id="UP000823736">
    <property type="component" value="Unassembled WGS sequence"/>
</dbReference>
<evidence type="ECO:0000256" key="3">
    <source>
        <dbReference type="PROSITE-ProRule" id="PRU10099"/>
    </source>
</evidence>
<keyword evidence="2 8" id="KW-0378">Hydrolase</keyword>
<dbReference type="PANTHER" id="PTHR11707">
    <property type="entry name" value="L-ASPARAGINASE"/>
    <property type="match status" value="1"/>
</dbReference>
<evidence type="ECO:0000256" key="2">
    <source>
        <dbReference type="ARBA" id="ARBA00022801"/>
    </source>
</evidence>
<dbReference type="PRINTS" id="PR00139">
    <property type="entry name" value="ASNGLNASE"/>
</dbReference>
<dbReference type="Pfam" id="PF00710">
    <property type="entry name" value="Asparaginase"/>
    <property type="match status" value="1"/>
</dbReference>
<name>A0A8T4GYI2_9EURY</name>
<dbReference type="Gene3D" id="3.40.50.40">
    <property type="match status" value="1"/>
</dbReference>
<feature type="domain" description="Asparaginase/glutaminase C-terminal" evidence="7">
    <location>
        <begin position="205"/>
        <end position="311"/>
    </location>
</feature>
<dbReference type="GO" id="GO:0004067">
    <property type="term" value="F:asparaginase activity"/>
    <property type="evidence" value="ECO:0007669"/>
    <property type="project" value="UniProtKB-UniRule"/>
</dbReference>
<evidence type="ECO:0000313" key="8">
    <source>
        <dbReference type="EMBL" id="MBP1987193.1"/>
    </source>
</evidence>
<proteinExistence type="inferred from homology"/>
<dbReference type="SFLD" id="SFLDS00057">
    <property type="entry name" value="Glutaminase/Asparaginase"/>
    <property type="match status" value="1"/>
</dbReference>
<feature type="compositionally biased region" description="Polar residues" evidence="5">
    <location>
        <begin position="1"/>
        <end position="22"/>
    </location>
</feature>
<dbReference type="OrthoDB" id="85706at2157"/>
<dbReference type="InterPro" id="IPR020827">
    <property type="entry name" value="Asparaginase/glutaminase_AS1"/>
</dbReference>
<dbReference type="InterPro" id="IPR004550">
    <property type="entry name" value="AsnASE_II"/>
</dbReference>
<dbReference type="GO" id="GO:0006528">
    <property type="term" value="P:asparagine metabolic process"/>
    <property type="evidence" value="ECO:0007669"/>
    <property type="project" value="InterPro"/>
</dbReference>
<dbReference type="Pfam" id="PF17763">
    <property type="entry name" value="Asparaginase_C"/>
    <property type="match status" value="1"/>
</dbReference>
<dbReference type="EC" id="3.5.1.1" evidence="8"/>
<dbReference type="EMBL" id="JAGGLC010000003">
    <property type="protein sequence ID" value="MBP1987193.1"/>
    <property type="molecule type" value="Genomic_DNA"/>
</dbReference>
<dbReference type="PANTHER" id="PTHR11707:SF28">
    <property type="entry name" value="60 KDA LYSOPHOSPHOLIPASE"/>
    <property type="match status" value="1"/>
</dbReference>
<evidence type="ECO:0000259" key="7">
    <source>
        <dbReference type="Pfam" id="PF17763"/>
    </source>
</evidence>
<feature type="active site" evidence="4">
    <location>
        <position position="83"/>
    </location>
</feature>
<comment type="similarity">
    <text evidence="1">Belongs to the asparaginase 1 family.</text>
</comment>
<dbReference type="PROSITE" id="PS00144">
    <property type="entry name" value="ASN_GLN_ASE_1"/>
    <property type="match status" value="1"/>
</dbReference>